<dbReference type="InterPro" id="IPR027417">
    <property type="entry name" value="P-loop_NTPase"/>
</dbReference>
<keyword evidence="6" id="KW-0378">Hydrolase</keyword>
<keyword evidence="7" id="KW-1185">Reference proteome</keyword>
<evidence type="ECO:0000256" key="3">
    <source>
        <dbReference type="ARBA" id="ARBA00061607"/>
    </source>
</evidence>
<dbReference type="KEGG" id="ccz:CCALI_00686"/>
<dbReference type="FunCoup" id="S0ESY1">
    <property type="interactions" value="359"/>
</dbReference>
<feature type="domain" description="ChlI/MoxR AAA lid" evidence="5">
    <location>
        <begin position="234"/>
        <end position="304"/>
    </location>
</feature>
<dbReference type="InParanoid" id="S0ESY1"/>
<dbReference type="RefSeq" id="WP_016482073.1">
    <property type="nucleotide sequence ID" value="NC_021487.1"/>
</dbReference>
<evidence type="ECO:0000256" key="2">
    <source>
        <dbReference type="ARBA" id="ARBA00022840"/>
    </source>
</evidence>
<dbReference type="HOGENOM" id="CLU_034716_2_2_0"/>
<dbReference type="InterPro" id="IPR011703">
    <property type="entry name" value="ATPase_AAA-3"/>
</dbReference>
<proteinExistence type="inferred from homology"/>
<dbReference type="EMBL" id="HF951689">
    <property type="protein sequence ID" value="CCW34511.1"/>
    <property type="molecule type" value="Genomic_DNA"/>
</dbReference>
<evidence type="ECO:0000259" key="4">
    <source>
        <dbReference type="Pfam" id="PF07726"/>
    </source>
</evidence>
<dbReference type="PIRSF" id="PIRSF002849">
    <property type="entry name" value="AAA_ATPase_chaperone_MoxR_prd"/>
    <property type="match status" value="1"/>
</dbReference>
<feature type="domain" description="ATPase AAA-3" evidence="4">
    <location>
        <begin position="40"/>
        <end position="169"/>
    </location>
</feature>
<organism evidence="6 7">
    <name type="scientific">Chthonomonas calidirosea (strain DSM 23976 / ICMP 18418 / T49)</name>
    <dbReference type="NCBI Taxonomy" id="1303518"/>
    <lineage>
        <taxon>Bacteria</taxon>
        <taxon>Bacillati</taxon>
        <taxon>Armatimonadota</taxon>
        <taxon>Chthonomonadia</taxon>
        <taxon>Chthonomonadales</taxon>
        <taxon>Chthonomonadaceae</taxon>
        <taxon>Chthonomonas</taxon>
    </lineage>
</organism>
<protein>
    <submittedName>
        <fullName evidence="6">MoxR-like ATPases</fullName>
        <ecNumber evidence="6">3.6.3.-</ecNumber>
    </submittedName>
</protein>
<keyword evidence="2" id="KW-0067">ATP-binding</keyword>
<dbReference type="PATRIC" id="fig|1303518.3.peg.692"/>
<dbReference type="STRING" id="454171.CP488_00467"/>
<dbReference type="Pfam" id="PF07726">
    <property type="entry name" value="AAA_3"/>
    <property type="match status" value="1"/>
</dbReference>
<dbReference type="InterPro" id="IPR050764">
    <property type="entry name" value="CbbQ/NirQ/NorQ/GpvN"/>
</dbReference>
<dbReference type="Proteomes" id="UP000014227">
    <property type="component" value="Chromosome I"/>
</dbReference>
<dbReference type="EC" id="3.6.3.-" evidence="6"/>
<comment type="similarity">
    <text evidence="3">Belongs to the MoxR family.</text>
</comment>
<reference evidence="7" key="1">
    <citation type="submission" date="2013-03" db="EMBL/GenBank/DDBJ databases">
        <title>Genome sequence of Chthonomonas calidirosea, the first sequenced genome from the Armatimonadetes phylum (formally candidate division OP10).</title>
        <authorList>
            <person name="Lee K.C.Y."/>
            <person name="Morgan X.C."/>
            <person name="Dunfield P.F."/>
            <person name="Tamas I."/>
            <person name="Houghton K.M."/>
            <person name="Vyssotski M."/>
            <person name="Ryan J.L.J."/>
            <person name="Lagutin K."/>
            <person name="McDonald I.R."/>
            <person name="Stott M.B."/>
        </authorList>
    </citation>
    <scope>NUCLEOTIDE SEQUENCE [LARGE SCALE GENOMIC DNA]</scope>
    <source>
        <strain evidence="7">DSM 23976 / ICMP 18418 / T49</strain>
    </source>
</reference>
<sequence length="314" mass="34473">MTPEDIAQKARQIANAVETAIIGKSEVVELALAVLLAEGHLLIEDIPGVGKTTLAKALARALGISFKRIQFTPDLLPADITGSSVYNQKQGEFEVRPGPLFANIVLADEINRTTPKTQAALLESMEEHQVTIDGNSIPLPSPFFVIATQNNVEMAGTYPLPEAQLDRFMARLAMGYPDRAAERRILSQQQHTRPLEQIEPVTDAAEIVAIQKQVRQVHVDASLQEYVLDIVNYTRNQPQVILGASTRGALCLMHAGQALAAIRGRTYVKPDDIKTLAVAVLAHRITVRPEYRLRGITPQSCVEEALQRIRVPVD</sequence>
<evidence type="ECO:0000313" key="7">
    <source>
        <dbReference type="Proteomes" id="UP000014227"/>
    </source>
</evidence>
<dbReference type="GO" id="GO:0005524">
    <property type="term" value="F:ATP binding"/>
    <property type="evidence" value="ECO:0007669"/>
    <property type="project" value="UniProtKB-KW"/>
</dbReference>
<evidence type="ECO:0000259" key="5">
    <source>
        <dbReference type="Pfam" id="PF17863"/>
    </source>
</evidence>
<dbReference type="PANTHER" id="PTHR42759">
    <property type="entry name" value="MOXR FAMILY PROTEIN"/>
    <property type="match status" value="1"/>
</dbReference>
<dbReference type="GO" id="GO:0016887">
    <property type="term" value="F:ATP hydrolysis activity"/>
    <property type="evidence" value="ECO:0007669"/>
    <property type="project" value="InterPro"/>
</dbReference>
<evidence type="ECO:0000256" key="1">
    <source>
        <dbReference type="ARBA" id="ARBA00022741"/>
    </source>
</evidence>
<dbReference type="Gene3D" id="1.10.8.80">
    <property type="entry name" value="Magnesium chelatase subunit I, C-Terminal domain"/>
    <property type="match status" value="1"/>
</dbReference>
<name>S0ESY1_CHTCT</name>
<dbReference type="eggNOG" id="COG0714">
    <property type="taxonomic scope" value="Bacteria"/>
</dbReference>
<keyword evidence="1" id="KW-0547">Nucleotide-binding</keyword>
<accession>S0ESY1</accession>
<dbReference type="CDD" id="cd00009">
    <property type="entry name" value="AAA"/>
    <property type="match status" value="1"/>
</dbReference>
<dbReference type="AlphaFoldDB" id="S0ESY1"/>
<dbReference type="InterPro" id="IPR041628">
    <property type="entry name" value="ChlI/MoxR_AAA_lid"/>
</dbReference>
<dbReference type="SUPFAM" id="SSF52540">
    <property type="entry name" value="P-loop containing nucleoside triphosphate hydrolases"/>
    <property type="match status" value="1"/>
</dbReference>
<gene>
    <name evidence="6" type="ORF">CCALI_00686</name>
</gene>
<dbReference type="FunFam" id="3.40.50.300:FF:000640">
    <property type="entry name" value="MoxR family ATPase"/>
    <property type="match status" value="1"/>
</dbReference>
<dbReference type="Gene3D" id="3.40.50.300">
    <property type="entry name" value="P-loop containing nucleotide triphosphate hydrolases"/>
    <property type="match status" value="1"/>
</dbReference>
<evidence type="ECO:0000313" key="6">
    <source>
        <dbReference type="EMBL" id="CCW34511.1"/>
    </source>
</evidence>
<dbReference type="Pfam" id="PF17863">
    <property type="entry name" value="AAA_lid_2"/>
    <property type="match status" value="1"/>
</dbReference>
<dbReference type="PANTHER" id="PTHR42759:SF5">
    <property type="entry name" value="METHANOL DEHYDROGENASE REGULATOR"/>
    <property type="match status" value="1"/>
</dbReference>